<evidence type="ECO:0000313" key="7">
    <source>
        <dbReference type="Proteomes" id="UP000008694"/>
    </source>
</evidence>
<dbReference type="InterPro" id="IPR003441">
    <property type="entry name" value="NAC-dom"/>
</dbReference>
<dbReference type="Gene3D" id="2.170.150.80">
    <property type="entry name" value="NAC domain"/>
    <property type="match status" value="1"/>
</dbReference>
<dbReference type="PANTHER" id="PTHR31719:SF94">
    <property type="entry name" value="PROTEIN ATAF2"/>
    <property type="match status" value="1"/>
</dbReference>
<evidence type="ECO:0000259" key="5">
    <source>
        <dbReference type="PROSITE" id="PS51005"/>
    </source>
</evidence>
<evidence type="ECO:0000256" key="1">
    <source>
        <dbReference type="ARBA" id="ARBA00023015"/>
    </source>
</evidence>
<proteinExistence type="predicted"/>
<feature type="domain" description="NAC" evidence="5">
    <location>
        <begin position="7"/>
        <end position="135"/>
    </location>
</feature>
<dbReference type="Gramene" id="Al_scaffold_0001_3122">
    <property type="protein sequence ID" value="Al_scaffold_0001_3122"/>
    <property type="gene ID" value="Al_scaffold_0001_3122"/>
</dbReference>
<dbReference type="HOGENOM" id="CLU_1416929_0_0_1"/>
<sequence length="192" mass="22978">MERQVPLPRGVRFSVKDIDLIDDFLRPHVNEEIIQDNVIESKDIYEKEPGELEHRFNQTLLMRDRPYRAVLDNRNGGRWKYRETKKIIRRDRILGHKETVDFVTNQGVTTGWRQHEYRLASDDFQTKVLVHLYYDVAFDKTRQLPIPHEQQRQPRRARQEGIVAPAICENVVAERVEMDARPWYMKCFCCLI</sequence>
<keyword evidence="1" id="KW-0805">Transcription regulation</keyword>
<evidence type="ECO:0000256" key="4">
    <source>
        <dbReference type="ARBA" id="ARBA00023242"/>
    </source>
</evidence>
<dbReference type="AlphaFoldDB" id="D7KFJ8"/>
<keyword evidence="2" id="KW-0238">DNA-binding</keyword>
<dbReference type="PROSITE" id="PS51005">
    <property type="entry name" value="NAC"/>
    <property type="match status" value="1"/>
</dbReference>
<dbReference type="InterPro" id="IPR036093">
    <property type="entry name" value="NAC_dom_sf"/>
</dbReference>
<accession>D7KFJ8</accession>
<protein>
    <submittedName>
        <fullName evidence="6">Predicted protein</fullName>
    </submittedName>
</protein>
<dbReference type="GO" id="GO:0006355">
    <property type="term" value="P:regulation of DNA-templated transcription"/>
    <property type="evidence" value="ECO:0007669"/>
    <property type="project" value="InterPro"/>
</dbReference>
<dbReference type="Pfam" id="PF02365">
    <property type="entry name" value="NAM"/>
    <property type="match status" value="1"/>
</dbReference>
<keyword evidence="3" id="KW-0804">Transcription</keyword>
<dbReference type="SUPFAM" id="SSF101941">
    <property type="entry name" value="NAC domain"/>
    <property type="match status" value="1"/>
</dbReference>
<reference evidence="7" key="1">
    <citation type="journal article" date="2011" name="Nat. Genet.">
        <title>The Arabidopsis lyrata genome sequence and the basis of rapid genome size change.</title>
        <authorList>
            <person name="Hu T.T."/>
            <person name="Pattyn P."/>
            <person name="Bakker E.G."/>
            <person name="Cao J."/>
            <person name="Cheng J.-F."/>
            <person name="Clark R.M."/>
            <person name="Fahlgren N."/>
            <person name="Fawcett J.A."/>
            <person name="Grimwood J."/>
            <person name="Gundlach H."/>
            <person name="Haberer G."/>
            <person name="Hollister J.D."/>
            <person name="Ossowski S."/>
            <person name="Ottilar R.P."/>
            <person name="Salamov A.A."/>
            <person name="Schneeberger K."/>
            <person name="Spannagl M."/>
            <person name="Wang X."/>
            <person name="Yang L."/>
            <person name="Nasrallah M.E."/>
            <person name="Bergelson J."/>
            <person name="Carrington J.C."/>
            <person name="Gaut B.S."/>
            <person name="Schmutz J."/>
            <person name="Mayer K.F.X."/>
            <person name="Van de Peer Y."/>
            <person name="Grigoriev I.V."/>
            <person name="Nordborg M."/>
            <person name="Weigel D."/>
            <person name="Guo Y.-L."/>
        </authorList>
    </citation>
    <scope>NUCLEOTIDE SEQUENCE [LARGE SCALE GENOMIC DNA]</scope>
    <source>
        <strain evidence="7">cv. MN47</strain>
    </source>
</reference>
<gene>
    <name evidence="6" type="ORF">ARALYDRAFT_680799</name>
</gene>
<dbReference type="PANTHER" id="PTHR31719">
    <property type="entry name" value="NAC TRANSCRIPTION FACTOR 56"/>
    <property type="match status" value="1"/>
</dbReference>
<dbReference type="GO" id="GO:0003677">
    <property type="term" value="F:DNA binding"/>
    <property type="evidence" value="ECO:0007669"/>
    <property type="project" value="UniProtKB-KW"/>
</dbReference>
<keyword evidence="7" id="KW-1185">Reference proteome</keyword>
<dbReference type="STRING" id="81972.D7KFJ8"/>
<evidence type="ECO:0000256" key="2">
    <source>
        <dbReference type="ARBA" id="ARBA00023125"/>
    </source>
</evidence>
<organism evidence="7">
    <name type="scientific">Arabidopsis lyrata subsp. lyrata</name>
    <name type="common">Lyre-leaved rock-cress</name>
    <dbReference type="NCBI Taxonomy" id="81972"/>
    <lineage>
        <taxon>Eukaryota</taxon>
        <taxon>Viridiplantae</taxon>
        <taxon>Streptophyta</taxon>
        <taxon>Embryophyta</taxon>
        <taxon>Tracheophyta</taxon>
        <taxon>Spermatophyta</taxon>
        <taxon>Magnoliopsida</taxon>
        <taxon>eudicotyledons</taxon>
        <taxon>Gunneridae</taxon>
        <taxon>Pentapetalae</taxon>
        <taxon>rosids</taxon>
        <taxon>malvids</taxon>
        <taxon>Brassicales</taxon>
        <taxon>Brassicaceae</taxon>
        <taxon>Camelineae</taxon>
        <taxon>Arabidopsis</taxon>
    </lineage>
</organism>
<keyword evidence="4" id="KW-0539">Nucleus</keyword>
<name>D7KFJ8_ARALL</name>
<dbReference type="EMBL" id="GL348713">
    <property type="protein sequence ID" value="EFH69883.1"/>
    <property type="molecule type" value="Genomic_DNA"/>
</dbReference>
<evidence type="ECO:0000313" key="6">
    <source>
        <dbReference type="EMBL" id="EFH69883.1"/>
    </source>
</evidence>
<evidence type="ECO:0000256" key="3">
    <source>
        <dbReference type="ARBA" id="ARBA00023163"/>
    </source>
</evidence>
<dbReference type="Proteomes" id="UP000008694">
    <property type="component" value="Unassembled WGS sequence"/>
</dbReference>